<dbReference type="PANTHER" id="PTHR12354">
    <property type="entry name" value="INTERFERON-RELATED DEVELOPMENTAL REGULATOR"/>
    <property type="match status" value="1"/>
</dbReference>
<dbReference type="Proteomes" id="UP001176940">
    <property type="component" value="Unassembled WGS sequence"/>
</dbReference>
<protein>
    <recommendedName>
        <fullName evidence="3">Interferon-related developmental regulator N-terminal domain-containing protein</fullName>
    </recommendedName>
</protein>
<dbReference type="EMBL" id="CAUEEQ010056463">
    <property type="protein sequence ID" value="CAJ0963033.1"/>
    <property type="molecule type" value="Genomic_DNA"/>
</dbReference>
<name>A0ABN9MA92_9NEOB</name>
<dbReference type="Pfam" id="PF05004">
    <property type="entry name" value="IFRD"/>
    <property type="match status" value="1"/>
</dbReference>
<gene>
    <name evidence="4" type="ORF">RIMI_LOCUS18476069</name>
</gene>
<feature type="region of interest" description="Disordered" evidence="2">
    <location>
        <begin position="394"/>
        <end position="423"/>
    </location>
</feature>
<dbReference type="SUPFAM" id="SSF48371">
    <property type="entry name" value="ARM repeat"/>
    <property type="match status" value="1"/>
</dbReference>
<comment type="similarity">
    <text evidence="1">Belongs to the IFRD family.</text>
</comment>
<dbReference type="InterPro" id="IPR039777">
    <property type="entry name" value="IFRD"/>
</dbReference>
<proteinExistence type="inferred from homology"/>
<dbReference type="Gene3D" id="1.25.10.10">
    <property type="entry name" value="Leucine-rich Repeat Variant"/>
    <property type="match status" value="1"/>
</dbReference>
<feature type="compositionally biased region" description="Low complexity" evidence="2">
    <location>
        <begin position="44"/>
        <end position="59"/>
    </location>
</feature>
<feature type="domain" description="Interferon-related developmental regulator N-terminal" evidence="3">
    <location>
        <begin position="40"/>
        <end position="336"/>
    </location>
</feature>
<feature type="compositionally biased region" description="Basic and acidic residues" evidence="2">
    <location>
        <begin position="70"/>
        <end position="81"/>
    </location>
</feature>
<dbReference type="InterPro" id="IPR016024">
    <property type="entry name" value="ARM-type_fold"/>
</dbReference>
<evidence type="ECO:0000259" key="3">
    <source>
        <dbReference type="Pfam" id="PF05004"/>
    </source>
</evidence>
<sequence>MPRARRSAAAAKKGSASRGSRASTRADSEASEDEGASDILSHCSSASESVSVAEEGSGSDSQDVLSAQEQQREDKLKEDIDKLTDKSAKTRVTALSSMRLALSSQVLSDFLAERRVTLTDALERCLKKGKDEEQSLAASVLSLLVVQLGSGSEGEDVFHSLRPLLVTILTDSSAGVAARQGCASALGLCCFIAAADVEDLVSCLCVLEGILTVLYAENNGTPPPTQQGLVCAAMQSWALLLTICPASRIEKTLESHLPRLSGVLACESVGLRIAAGESLALLYELARDLEEDFYSEATDALCVTLKQLATDSNKYRAKSDRRKQRSIFRDVLHYIESSEYQAETIKFGLEVMYVDSWARRRTYGLFKDALGSGVRHHLQYNEVLRDIFSLGPPAGPGRRSNQSHIWSILPPSKPELKRGAGSETSARTFYRRLLSLQESAVSH</sequence>
<dbReference type="InterPro" id="IPR011989">
    <property type="entry name" value="ARM-like"/>
</dbReference>
<comment type="caution">
    <text evidence="4">The sequence shown here is derived from an EMBL/GenBank/DDBJ whole genome shotgun (WGS) entry which is preliminary data.</text>
</comment>
<feature type="compositionally biased region" description="Low complexity" evidence="2">
    <location>
        <begin position="7"/>
        <end position="25"/>
    </location>
</feature>
<accession>A0ABN9MA92</accession>
<keyword evidence="5" id="KW-1185">Reference proteome</keyword>
<dbReference type="PANTHER" id="PTHR12354:SF8">
    <property type="entry name" value="INTERFERON-RELATED DEVELOPMENTAL REGULATOR 2"/>
    <property type="match status" value="1"/>
</dbReference>
<feature type="region of interest" description="Disordered" evidence="2">
    <location>
        <begin position="1"/>
        <end position="81"/>
    </location>
</feature>
<organism evidence="4 5">
    <name type="scientific">Ranitomeya imitator</name>
    <name type="common">mimic poison frog</name>
    <dbReference type="NCBI Taxonomy" id="111125"/>
    <lineage>
        <taxon>Eukaryota</taxon>
        <taxon>Metazoa</taxon>
        <taxon>Chordata</taxon>
        <taxon>Craniata</taxon>
        <taxon>Vertebrata</taxon>
        <taxon>Euteleostomi</taxon>
        <taxon>Amphibia</taxon>
        <taxon>Batrachia</taxon>
        <taxon>Anura</taxon>
        <taxon>Neobatrachia</taxon>
        <taxon>Hyloidea</taxon>
        <taxon>Dendrobatidae</taxon>
        <taxon>Dendrobatinae</taxon>
        <taxon>Ranitomeya</taxon>
    </lineage>
</organism>
<evidence type="ECO:0000256" key="1">
    <source>
        <dbReference type="ARBA" id="ARBA00008828"/>
    </source>
</evidence>
<dbReference type="InterPro" id="IPR007701">
    <property type="entry name" value="Interferon-rel_develop_reg_N"/>
</dbReference>
<evidence type="ECO:0000256" key="2">
    <source>
        <dbReference type="SAM" id="MobiDB-lite"/>
    </source>
</evidence>
<evidence type="ECO:0000313" key="4">
    <source>
        <dbReference type="EMBL" id="CAJ0963033.1"/>
    </source>
</evidence>
<feature type="compositionally biased region" description="Polar residues" evidence="2">
    <location>
        <begin position="60"/>
        <end position="69"/>
    </location>
</feature>
<reference evidence="4" key="1">
    <citation type="submission" date="2023-07" db="EMBL/GenBank/DDBJ databases">
        <authorList>
            <person name="Stuckert A."/>
        </authorList>
    </citation>
    <scope>NUCLEOTIDE SEQUENCE</scope>
</reference>
<evidence type="ECO:0000313" key="5">
    <source>
        <dbReference type="Proteomes" id="UP001176940"/>
    </source>
</evidence>